<dbReference type="SUPFAM" id="SSF53927">
    <property type="entry name" value="Cytidine deaminase-like"/>
    <property type="match status" value="1"/>
</dbReference>
<evidence type="ECO:0000256" key="9">
    <source>
        <dbReference type="SAM" id="MobiDB-lite"/>
    </source>
</evidence>
<feature type="domain" description="CMP/dCMP-type deaminase" evidence="10">
    <location>
        <begin position="109"/>
        <end position="247"/>
    </location>
</feature>
<evidence type="ECO:0000256" key="8">
    <source>
        <dbReference type="ARBA" id="ARBA00041763"/>
    </source>
</evidence>
<dbReference type="InterPro" id="IPR002125">
    <property type="entry name" value="CMP_dCMP_dom"/>
</dbReference>
<dbReference type="InterPro" id="IPR035105">
    <property type="entry name" value="Deoxycytidylate_deaminase_dom"/>
</dbReference>
<accession>A0A034WE18</accession>
<evidence type="ECO:0000259" key="10">
    <source>
        <dbReference type="PROSITE" id="PS51747"/>
    </source>
</evidence>
<dbReference type="Pfam" id="PF00383">
    <property type="entry name" value="dCMP_cyt_deam_1"/>
    <property type="match status" value="1"/>
</dbReference>
<evidence type="ECO:0000256" key="4">
    <source>
        <dbReference type="ARBA" id="ARBA00022727"/>
    </source>
</evidence>
<proteinExistence type="inferred from homology"/>
<comment type="similarity">
    <text evidence="2">Belongs to the cytidine and deoxycytidylate deaminase family.</text>
</comment>
<dbReference type="AlphaFoldDB" id="A0A034WE18"/>
<keyword evidence="6" id="KW-0862">Zinc</keyword>
<dbReference type="GO" id="GO:0009165">
    <property type="term" value="P:nucleotide biosynthetic process"/>
    <property type="evidence" value="ECO:0007669"/>
    <property type="project" value="UniProtKB-KW"/>
</dbReference>
<dbReference type="EMBL" id="GAKP01006567">
    <property type="protein sequence ID" value="JAC52385.1"/>
    <property type="molecule type" value="Transcribed_RNA"/>
</dbReference>
<gene>
    <name evidence="11" type="primary">DCTD</name>
</gene>
<evidence type="ECO:0000313" key="11">
    <source>
        <dbReference type="EMBL" id="JAC52385.1"/>
    </source>
</evidence>
<dbReference type="InterPro" id="IPR016193">
    <property type="entry name" value="Cytidine_deaminase-like"/>
</dbReference>
<dbReference type="PROSITE" id="PS00903">
    <property type="entry name" value="CYT_DCMP_DEAMINASES_1"/>
    <property type="match status" value="1"/>
</dbReference>
<dbReference type="Gene3D" id="3.40.140.10">
    <property type="entry name" value="Cytidine Deaminase, domain 2"/>
    <property type="match status" value="1"/>
</dbReference>
<dbReference type="PROSITE" id="PS51747">
    <property type="entry name" value="CYT_DCMP_DEAMINASES_2"/>
    <property type="match status" value="1"/>
</dbReference>
<dbReference type="PANTHER" id="PTHR11086">
    <property type="entry name" value="DEOXYCYTIDYLATE DEAMINASE-RELATED"/>
    <property type="match status" value="1"/>
</dbReference>
<dbReference type="InterPro" id="IPR016192">
    <property type="entry name" value="APOBEC/CMP_deaminase_Zn-bd"/>
</dbReference>
<dbReference type="KEGG" id="bdr:105227336"/>
<dbReference type="GO" id="GO:0005737">
    <property type="term" value="C:cytoplasm"/>
    <property type="evidence" value="ECO:0007669"/>
    <property type="project" value="TreeGrafter"/>
</dbReference>
<sequence>MTEHDCDLTTSPKSTSSNSSSNSSGDSCCRSTSDSSDELLSTSFRSRSPSPLDDHVDKGCENLLTDKTFHNEICALAAKRSANLDNSRPECVLDDKNRIISVGKNELLTDHEFLMEIALLATTRSDDPKTKVGACIVDRKNRIIGIGYNHFPPNYTSEPYPWGKDKWNHLNNKLTYVIHAESDAIFSAQSADLRGATIYSTLMPCNECAKLIIQSGIRNVFYLNSKLFEKWIYKASRRMLHAARVTLQKLE</sequence>
<dbReference type="CDD" id="cd01286">
    <property type="entry name" value="deoxycytidylate_deaminase"/>
    <property type="match status" value="1"/>
</dbReference>
<keyword evidence="4" id="KW-0545">Nucleotide biosynthesis</keyword>
<feature type="region of interest" description="Disordered" evidence="9">
    <location>
        <begin position="1"/>
        <end position="55"/>
    </location>
</feature>
<name>A0A034WE18_BACDO</name>
<comment type="cofactor">
    <cofactor evidence="1">
        <name>Zn(2+)</name>
        <dbReference type="ChEBI" id="CHEBI:29105"/>
    </cofactor>
</comment>
<dbReference type="EC" id="3.5.4.12" evidence="7"/>
<keyword evidence="5" id="KW-0378">Hydrolase</keyword>
<organism evidence="11">
    <name type="scientific">Bactrocera dorsalis</name>
    <name type="common">Oriental fruit fly</name>
    <name type="synonym">Dacus dorsalis</name>
    <dbReference type="NCBI Taxonomy" id="27457"/>
    <lineage>
        <taxon>Eukaryota</taxon>
        <taxon>Metazoa</taxon>
        <taxon>Ecdysozoa</taxon>
        <taxon>Arthropoda</taxon>
        <taxon>Hexapoda</taxon>
        <taxon>Insecta</taxon>
        <taxon>Pterygota</taxon>
        <taxon>Neoptera</taxon>
        <taxon>Endopterygota</taxon>
        <taxon>Diptera</taxon>
        <taxon>Brachycera</taxon>
        <taxon>Muscomorpha</taxon>
        <taxon>Tephritoidea</taxon>
        <taxon>Tephritidae</taxon>
        <taxon>Bactrocera</taxon>
        <taxon>Bactrocera</taxon>
    </lineage>
</organism>
<evidence type="ECO:0000256" key="1">
    <source>
        <dbReference type="ARBA" id="ARBA00001947"/>
    </source>
</evidence>
<protein>
    <recommendedName>
        <fullName evidence="8">dCMP deaminase</fullName>
        <ecNumber evidence="7">3.5.4.12</ecNumber>
    </recommendedName>
    <alternativeName>
        <fullName evidence="8">dCMP deaminase</fullName>
    </alternativeName>
</protein>
<dbReference type="RefSeq" id="XP_011204912.2">
    <property type="nucleotide sequence ID" value="XM_011206610.4"/>
</dbReference>
<reference evidence="11" key="1">
    <citation type="journal article" date="2014" name="BMC Genomics">
        <title>Characterizing the developmental transcriptome of the oriental fruit fly, Bactrocera dorsalis (Diptera: Tephritidae) through comparative genomic analysis with Drosophila melanogaster utilizing modENCODE datasets.</title>
        <authorList>
            <person name="Geib S.M."/>
            <person name="Calla B."/>
            <person name="Hall B."/>
            <person name="Hou S."/>
            <person name="Manoukis N.C."/>
        </authorList>
    </citation>
    <scope>NUCLEOTIDE SEQUENCE</scope>
    <source>
        <strain evidence="11">Punador</strain>
    </source>
</reference>
<dbReference type="GO" id="GO:0004132">
    <property type="term" value="F:dCMP deaminase activity"/>
    <property type="evidence" value="ECO:0007669"/>
    <property type="project" value="UniProtKB-EC"/>
</dbReference>
<dbReference type="GeneID" id="105227336"/>
<evidence type="ECO:0000256" key="6">
    <source>
        <dbReference type="ARBA" id="ARBA00022833"/>
    </source>
</evidence>
<dbReference type="InterPro" id="IPR015517">
    <property type="entry name" value="dCMP_deaminase-rel"/>
</dbReference>
<dbReference type="OrthoDB" id="6710946at2759"/>
<dbReference type="PANTHER" id="PTHR11086:SF18">
    <property type="entry name" value="DEOXYCYTIDYLATE DEAMINASE"/>
    <property type="match status" value="1"/>
</dbReference>
<evidence type="ECO:0000256" key="2">
    <source>
        <dbReference type="ARBA" id="ARBA00006576"/>
    </source>
</evidence>
<evidence type="ECO:0000256" key="7">
    <source>
        <dbReference type="ARBA" id="ARBA00038938"/>
    </source>
</evidence>
<evidence type="ECO:0000256" key="5">
    <source>
        <dbReference type="ARBA" id="ARBA00022801"/>
    </source>
</evidence>
<keyword evidence="3" id="KW-0479">Metal-binding</keyword>
<evidence type="ECO:0000256" key="3">
    <source>
        <dbReference type="ARBA" id="ARBA00022723"/>
    </source>
</evidence>
<feature type="compositionally biased region" description="Low complexity" evidence="9">
    <location>
        <begin position="14"/>
        <end position="43"/>
    </location>
</feature>
<dbReference type="GO" id="GO:0008270">
    <property type="term" value="F:zinc ion binding"/>
    <property type="evidence" value="ECO:0007669"/>
    <property type="project" value="InterPro"/>
</dbReference>